<protein>
    <submittedName>
        <fullName evidence="2">Uncharacterized protein LOC117237309</fullName>
    </submittedName>
</protein>
<dbReference type="Proteomes" id="UP000504631">
    <property type="component" value="Unplaced"/>
</dbReference>
<dbReference type="KEGG" id="bvk:117237309"/>
<dbReference type="RefSeq" id="XP_033357025.1">
    <property type="nucleotide sequence ID" value="XM_033501134.1"/>
</dbReference>
<evidence type="ECO:0000313" key="1">
    <source>
        <dbReference type="Proteomes" id="UP000504631"/>
    </source>
</evidence>
<reference evidence="2" key="1">
    <citation type="submission" date="2025-08" db="UniProtKB">
        <authorList>
            <consortium name="RefSeq"/>
        </authorList>
    </citation>
    <scope>IDENTIFICATION</scope>
    <source>
        <tissue evidence="2">Muscle</tissue>
    </source>
</reference>
<accession>A0A6J3KVA6</accession>
<dbReference type="AlphaFoldDB" id="A0A6J3KVA6"/>
<organism evidence="1 2">
    <name type="scientific">Bombus vosnesenskii</name>
    <dbReference type="NCBI Taxonomy" id="207650"/>
    <lineage>
        <taxon>Eukaryota</taxon>
        <taxon>Metazoa</taxon>
        <taxon>Ecdysozoa</taxon>
        <taxon>Arthropoda</taxon>
        <taxon>Hexapoda</taxon>
        <taxon>Insecta</taxon>
        <taxon>Pterygota</taxon>
        <taxon>Neoptera</taxon>
        <taxon>Endopterygota</taxon>
        <taxon>Hymenoptera</taxon>
        <taxon>Apocrita</taxon>
        <taxon>Aculeata</taxon>
        <taxon>Apoidea</taxon>
        <taxon>Anthophila</taxon>
        <taxon>Apidae</taxon>
        <taxon>Bombus</taxon>
        <taxon>Pyrobombus</taxon>
    </lineage>
</organism>
<name>A0A6J3KVA6_9HYME</name>
<keyword evidence="1" id="KW-1185">Reference proteome</keyword>
<proteinExistence type="predicted"/>
<dbReference type="PANTHER" id="PTHR46599:SF3">
    <property type="entry name" value="PIGGYBAC TRANSPOSABLE ELEMENT-DERIVED PROTEIN 4"/>
    <property type="match status" value="1"/>
</dbReference>
<gene>
    <name evidence="2" type="primary">LOC117237309</name>
</gene>
<dbReference type="GeneID" id="117237309"/>
<sequence length="135" mass="15691">MVVVDYNRGKCAVDLSDQTVAYSTPRRRTLNWYIKLALQLLLNAFISNAMALYKQTGKTKIEVSDFRMALATHLTQCHSPEPSNILIRQRLRREMQKKEGQAYLARKFCRECNKKNVKQLGPKIAKNRIKKLTTY</sequence>
<evidence type="ECO:0000313" key="2">
    <source>
        <dbReference type="RefSeq" id="XP_033357025.1"/>
    </source>
</evidence>
<dbReference type="PANTHER" id="PTHR46599">
    <property type="entry name" value="PIGGYBAC TRANSPOSABLE ELEMENT-DERIVED PROTEIN 4"/>
    <property type="match status" value="1"/>
</dbReference>